<name>A0A814CKH6_9BILA</name>
<comment type="caution">
    <text evidence="2">The sequence shown here is derived from an EMBL/GenBank/DDBJ whole genome shotgun (WGS) entry which is preliminary data.</text>
</comment>
<feature type="compositionally biased region" description="Polar residues" evidence="1">
    <location>
        <begin position="443"/>
        <end position="463"/>
    </location>
</feature>
<accession>A0A814CKH6</accession>
<sequence>MPSDPEKTYAKKHKINDLLNELYLELTKNKPDEPIQYAIKHLESKLPPKIEKEPSQLSFKVTEPNEIGKETLAKIFNKNLLGAGNDSESASRLNGSNVLSPFISFNIMNKINRIIVKTNKDLSPEEILEKENINYQREENEEAPQQANAVIRYKNDLKNRQMVSKHKNEIKQLVENQLFGTNKNDDLDDDENRNEASTKNYDEEELMGEILTADNYYFVKEKKKNKKQNKVRYTNDYLAKNPAAAPFIKFIICQFCSRIQNNLNETEDKKTVTSRDDEKNQSNLKEDVIEEQTEKAPDENTLENQQIEKTFFDFFKKNIDNLDDEVIESASQVSGPRRVEPFEAVTNRSGPPQIQDEEKNAQSDKDPGIMAWILSNQLKTLSKPTGSKSESTLVGSKVSNRKKEPSPTPPKLNSSRQNSVSSYITKKSNVSNTSLKSDKNADSSKQQWNPNSSTSNLSGYVNQ</sequence>
<evidence type="ECO:0000256" key="1">
    <source>
        <dbReference type="SAM" id="MobiDB-lite"/>
    </source>
</evidence>
<dbReference type="AlphaFoldDB" id="A0A814CKH6"/>
<feature type="region of interest" description="Disordered" evidence="1">
    <location>
        <begin position="268"/>
        <end position="302"/>
    </location>
</feature>
<evidence type="ECO:0000313" key="3">
    <source>
        <dbReference type="Proteomes" id="UP000663879"/>
    </source>
</evidence>
<dbReference type="Proteomes" id="UP000663879">
    <property type="component" value="Unassembled WGS sequence"/>
</dbReference>
<keyword evidence="3" id="KW-1185">Reference proteome</keyword>
<dbReference type="SUPFAM" id="SSF47391">
    <property type="entry name" value="Dimerization-anchoring domain of cAMP-dependent PK regulatory subunit"/>
    <property type="match status" value="1"/>
</dbReference>
<feature type="region of interest" description="Disordered" evidence="1">
    <location>
        <begin position="330"/>
        <end position="366"/>
    </location>
</feature>
<feature type="compositionally biased region" description="Polar residues" evidence="1">
    <location>
        <begin position="381"/>
        <end position="398"/>
    </location>
</feature>
<feature type="compositionally biased region" description="Polar residues" evidence="1">
    <location>
        <begin position="411"/>
        <end position="435"/>
    </location>
</feature>
<dbReference type="EMBL" id="CAJNOC010002584">
    <property type="protein sequence ID" value="CAF0941386.1"/>
    <property type="molecule type" value="Genomic_DNA"/>
</dbReference>
<dbReference type="CDD" id="cd22979">
    <property type="entry name" value="DD_AK8"/>
    <property type="match status" value="1"/>
</dbReference>
<gene>
    <name evidence="2" type="ORF">OXX778_LOCUS13447</name>
</gene>
<organism evidence="2 3">
    <name type="scientific">Brachionus calyciflorus</name>
    <dbReference type="NCBI Taxonomy" id="104777"/>
    <lineage>
        <taxon>Eukaryota</taxon>
        <taxon>Metazoa</taxon>
        <taxon>Spiralia</taxon>
        <taxon>Gnathifera</taxon>
        <taxon>Rotifera</taxon>
        <taxon>Eurotatoria</taxon>
        <taxon>Monogononta</taxon>
        <taxon>Pseudotrocha</taxon>
        <taxon>Ploima</taxon>
        <taxon>Brachionidae</taxon>
        <taxon>Brachionus</taxon>
    </lineage>
</organism>
<reference evidence="2" key="1">
    <citation type="submission" date="2021-02" db="EMBL/GenBank/DDBJ databases">
        <authorList>
            <person name="Nowell W R."/>
        </authorList>
    </citation>
    <scope>NUCLEOTIDE SEQUENCE</scope>
    <source>
        <strain evidence="2">Ploen Becks lab</strain>
    </source>
</reference>
<feature type="region of interest" description="Disordered" evidence="1">
    <location>
        <begin position="381"/>
        <end position="463"/>
    </location>
</feature>
<dbReference type="OrthoDB" id="10592464at2759"/>
<proteinExistence type="predicted"/>
<protein>
    <submittedName>
        <fullName evidence="2">Uncharacterized protein</fullName>
    </submittedName>
</protein>
<feature type="compositionally biased region" description="Basic and acidic residues" evidence="1">
    <location>
        <begin position="268"/>
        <end position="298"/>
    </location>
</feature>
<dbReference type="Gene3D" id="1.20.890.10">
    <property type="entry name" value="cAMP-dependent protein kinase regulatory subunit, dimerization-anchoring domain"/>
    <property type="match status" value="1"/>
</dbReference>
<feature type="compositionally biased region" description="Basic and acidic residues" evidence="1">
    <location>
        <begin position="356"/>
        <end position="366"/>
    </location>
</feature>
<evidence type="ECO:0000313" key="2">
    <source>
        <dbReference type="EMBL" id="CAF0941386.1"/>
    </source>
</evidence>